<organism evidence="1">
    <name type="scientific">Lepeophtheirus salmonis</name>
    <name type="common">Salmon louse</name>
    <name type="synonym">Caligus salmonis</name>
    <dbReference type="NCBI Taxonomy" id="72036"/>
    <lineage>
        <taxon>Eukaryota</taxon>
        <taxon>Metazoa</taxon>
        <taxon>Ecdysozoa</taxon>
        <taxon>Arthropoda</taxon>
        <taxon>Crustacea</taxon>
        <taxon>Multicrustacea</taxon>
        <taxon>Hexanauplia</taxon>
        <taxon>Copepoda</taxon>
        <taxon>Siphonostomatoida</taxon>
        <taxon>Caligidae</taxon>
        <taxon>Lepeophtheirus</taxon>
    </lineage>
</organism>
<accession>A0A0K2U7K1</accession>
<protein>
    <submittedName>
        <fullName evidence="1">Uncharacterized protein</fullName>
    </submittedName>
</protein>
<sequence>MRLYFSMGST</sequence>
<proteinExistence type="predicted"/>
<dbReference type="EMBL" id="HACA01016320">
    <property type="protein sequence ID" value="CDW33681.1"/>
    <property type="molecule type" value="Transcribed_RNA"/>
</dbReference>
<name>A0A0K2U7K1_LEPSM</name>
<evidence type="ECO:0000313" key="1">
    <source>
        <dbReference type="EMBL" id="CDW33681.1"/>
    </source>
</evidence>
<reference evidence="1" key="1">
    <citation type="submission" date="2014-05" db="EMBL/GenBank/DDBJ databases">
        <authorList>
            <person name="Chronopoulou M."/>
        </authorList>
    </citation>
    <scope>NUCLEOTIDE SEQUENCE</scope>
    <source>
        <tissue evidence="1">Whole organism</tissue>
    </source>
</reference>